<proteinExistence type="predicted"/>
<protein>
    <submittedName>
        <fullName evidence="1">Uncharacterized protein</fullName>
    </submittedName>
</protein>
<evidence type="ECO:0000313" key="1">
    <source>
        <dbReference type="EMBL" id="DAE07357.1"/>
    </source>
</evidence>
<sequence>MMSAFLYTCKAQVLLYATTSRNIMLSATTI</sequence>
<accession>A0A8S5PLA7</accession>
<name>A0A8S5PLA7_9VIRU</name>
<reference evidence="1" key="1">
    <citation type="journal article" date="2021" name="Proc. Natl. Acad. Sci. U.S.A.">
        <title>A Catalog of Tens of Thousands of Viruses from Human Metagenomes Reveals Hidden Associations with Chronic Diseases.</title>
        <authorList>
            <person name="Tisza M.J."/>
            <person name="Buck C.B."/>
        </authorList>
    </citation>
    <scope>NUCLEOTIDE SEQUENCE</scope>
    <source>
        <strain evidence="1">Ct17O1</strain>
    </source>
</reference>
<dbReference type="EMBL" id="BK015448">
    <property type="protein sequence ID" value="DAE07357.1"/>
    <property type="molecule type" value="Genomic_DNA"/>
</dbReference>
<organism evidence="1">
    <name type="scientific">Phage sp. ct17O1</name>
    <dbReference type="NCBI Taxonomy" id="2825789"/>
    <lineage>
        <taxon>Viruses</taxon>
    </lineage>
</organism>